<evidence type="ECO:0000313" key="3">
    <source>
        <dbReference type="Proteomes" id="UP000012174"/>
    </source>
</evidence>
<dbReference type="AlphaFoldDB" id="M7TL15"/>
<dbReference type="HOGENOM" id="CLU_880076_0_0_1"/>
<dbReference type="OrthoDB" id="4364733at2759"/>
<feature type="region of interest" description="Disordered" evidence="1">
    <location>
        <begin position="284"/>
        <end position="316"/>
    </location>
</feature>
<organism evidence="2 3">
    <name type="scientific">Eutypa lata (strain UCR-EL1)</name>
    <name type="common">Grapevine dieback disease fungus</name>
    <name type="synonym">Eutypa armeniacae</name>
    <dbReference type="NCBI Taxonomy" id="1287681"/>
    <lineage>
        <taxon>Eukaryota</taxon>
        <taxon>Fungi</taxon>
        <taxon>Dikarya</taxon>
        <taxon>Ascomycota</taxon>
        <taxon>Pezizomycotina</taxon>
        <taxon>Sordariomycetes</taxon>
        <taxon>Xylariomycetidae</taxon>
        <taxon>Xylariales</taxon>
        <taxon>Diatrypaceae</taxon>
        <taxon>Eutypa</taxon>
    </lineage>
</organism>
<dbReference type="Proteomes" id="UP000012174">
    <property type="component" value="Unassembled WGS sequence"/>
</dbReference>
<reference evidence="3" key="1">
    <citation type="journal article" date="2013" name="Genome Announc.">
        <title>Draft genome sequence of the grapevine dieback fungus Eutypa lata UCR-EL1.</title>
        <authorList>
            <person name="Blanco-Ulate B."/>
            <person name="Rolshausen P.E."/>
            <person name="Cantu D."/>
        </authorList>
    </citation>
    <scope>NUCLEOTIDE SEQUENCE [LARGE SCALE GENOMIC DNA]</scope>
    <source>
        <strain evidence="3">UCR-EL1</strain>
    </source>
</reference>
<dbReference type="InterPro" id="IPR016024">
    <property type="entry name" value="ARM-type_fold"/>
</dbReference>
<dbReference type="SUPFAM" id="SSF48371">
    <property type="entry name" value="ARM repeat"/>
    <property type="match status" value="1"/>
</dbReference>
<evidence type="ECO:0000313" key="2">
    <source>
        <dbReference type="EMBL" id="EMR67440.1"/>
    </source>
</evidence>
<keyword evidence="3" id="KW-1185">Reference proteome</keyword>
<evidence type="ECO:0000256" key="1">
    <source>
        <dbReference type="SAM" id="MobiDB-lite"/>
    </source>
</evidence>
<dbReference type="eggNOG" id="ENOG502SEFY">
    <property type="taxonomic scope" value="Eukaryota"/>
</dbReference>
<dbReference type="KEGG" id="ela:UCREL1_5544"/>
<gene>
    <name evidence="2" type="ORF">UCREL1_5544</name>
</gene>
<name>M7TL15_EUTLA</name>
<dbReference type="EMBL" id="KB706433">
    <property type="protein sequence ID" value="EMR67440.1"/>
    <property type="molecule type" value="Genomic_DNA"/>
</dbReference>
<proteinExistence type="predicted"/>
<accession>M7TL15</accession>
<sequence>MDHPAKRQRIEQEGGGPYYIAPVVGPDGQPQHQYQQQYMQQYVPQYMPQCMPQYIPPSMATAPSAEASLREQIDSLPTSTVKDLLLQAAMRDHAVATRVSATSRVARIEEIVKTTSAHMMEMWTAENKRLEALAAESKRVIDFDSYSKSAWHELNTKYACASGSREYDMAGDAEDAIKRMLDEILDQTKLLSSYGTKKSAVETMRKIFKSVCLANGVVGHEVRKGCLGWGEKLAVVLLDRMDDDERWMLVTDGNGEWLEKFREVVSLANSYCVFEELQGVLEELDSLSDDDDEDDDDGDDDEDEGGEDDEDDESDE</sequence>
<dbReference type="OMA" id="SKSAWHE"/>
<protein>
    <submittedName>
        <fullName evidence="2">Uncharacterized protein</fullName>
    </submittedName>
</protein>